<feature type="chain" id="PRO_5039692984" description="Lipoprotein" evidence="8">
    <location>
        <begin position="19"/>
        <end position="277"/>
    </location>
</feature>
<dbReference type="GO" id="GO:0016020">
    <property type="term" value="C:membrane"/>
    <property type="evidence" value="ECO:0007669"/>
    <property type="project" value="UniProtKB-SubCell"/>
</dbReference>
<evidence type="ECO:0000256" key="8">
    <source>
        <dbReference type="SAM" id="SignalP"/>
    </source>
</evidence>
<dbReference type="AlphaFoldDB" id="A0A433RU86"/>
<comment type="subcellular location">
    <subcellularLocation>
        <location evidence="1">Membrane</location>
        <topology evidence="1">Lipid-anchor</topology>
    </subcellularLocation>
</comment>
<dbReference type="Proteomes" id="UP000288623">
    <property type="component" value="Unassembled WGS sequence"/>
</dbReference>
<protein>
    <recommendedName>
        <fullName evidence="6">Lipoprotein</fullName>
    </recommendedName>
</protein>
<dbReference type="EMBL" id="JTFC01000031">
    <property type="protein sequence ID" value="RUS55718.1"/>
    <property type="molecule type" value="Genomic_DNA"/>
</dbReference>
<evidence type="ECO:0000256" key="7">
    <source>
        <dbReference type="PIRSR" id="PIRSR002854-1"/>
    </source>
</evidence>
<dbReference type="SUPFAM" id="SSF53850">
    <property type="entry name" value="Periplasmic binding protein-like II"/>
    <property type="match status" value="1"/>
</dbReference>
<dbReference type="RefSeq" id="WP_020189026.1">
    <property type="nucleotide sequence ID" value="NZ_JTFC01000031.1"/>
</dbReference>
<evidence type="ECO:0000313" key="9">
    <source>
        <dbReference type="EMBL" id="RUS55718.1"/>
    </source>
</evidence>
<gene>
    <name evidence="9" type="ORF">QI30_12460</name>
</gene>
<dbReference type="Gene3D" id="3.40.190.10">
    <property type="entry name" value="Periplasmic binding protein-like II"/>
    <property type="match status" value="2"/>
</dbReference>
<keyword evidence="2 8" id="KW-0732">Signal</keyword>
<evidence type="ECO:0000256" key="2">
    <source>
        <dbReference type="ARBA" id="ARBA00022729"/>
    </source>
</evidence>
<dbReference type="PANTHER" id="PTHR30429">
    <property type="entry name" value="D-METHIONINE-BINDING LIPOPROTEIN METQ"/>
    <property type="match status" value="1"/>
</dbReference>
<keyword evidence="4" id="KW-0564">Palmitate</keyword>
<dbReference type="PIRSF" id="PIRSF002854">
    <property type="entry name" value="MetQ"/>
    <property type="match status" value="1"/>
</dbReference>
<comment type="caution">
    <text evidence="9">The sequence shown here is derived from an EMBL/GenBank/DDBJ whole genome shotgun (WGS) entry which is preliminary data.</text>
</comment>
<evidence type="ECO:0000256" key="6">
    <source>
        <dbReference type="PIRNR" id="PIRNR002854"/>
    </source>
</evidence>
<dbReference type="Pfam" id="PF03180">
    <property type="entry name" value="Lipoprotein_9"/>
    <property type="match status" value="1"/>
</dbReference>
<evidence type="ECO:0000256" key="1">
    <source>
        <dbReference type="ARBA" id="ARBA00004635"/>
    </source>
</evidence>
<organism evidence="9 10">
    <name type="scientific">Candidatus Kurthia intestinigallinarum</name>
    <dbReference type="NCBI Taxonomy" id="1562256"/>
    <lineage>
        <taxon>Bacteria</taxon>
        <taxon>Bacillati</taxon>
        <taxon>Bacillota</taxon>
        <taxon>Bacilli</taxon>
        <taxon>Bacillales</taxon>
        <taxon>Caryophanaceae</taxon>
        <taxon>Kurthia</taxon>
    </lineage>
</organism>
<evidence type="ECO:0000256" key="3">
    <source>
        <dbReference type="ARBA" id="ARBA00023136"/>
    </source>
</evidence>
<feature type="signal peptide" evidence="8">
    <location>
        <begin position="1"/>
        <end position="18"/>
    </location>
</feature>
<proteinExistence type="inferred from homology"/>
<sequence>MKKWLVAVLLVIVTAALAACGSGDAKDTDKETTSKEITIGATAGPYSDMLKKAIVPGLEEKGYKVTLKEFSDYIQPNNALDNGDIDANLFQHSVYLENFNKENDTKLKALIIVPTAPMGFFSEKYKTIDELPEGAKISIANDPSNLARTLKSLKEQGLIEISDDVDPLVASTKDITKNPKNFEFKEIEAAGLPRAIETSDLAGVPGNFALAANLNLEDAVFLEDMPDQFRNVVAVREADENSQLSKDIKAVVESADFEKTIDTEFKGFGKPDWMKKK</sequence>
<evidence type="ECO:0000256" key="5">
    <source>
        <dbReference type="ARBA" id="ARBA00023288"/>
    </source>
</evidence>
<evidence type="ECO:0000256" key="4">
    <source>
        <dbReference type="ARBA" id="ARBA00023139"/>
    </source>
</evidence>
<accession>A0A433RU86</accession>
<reference evidence="9 10" key="1">
    <citation type="submission" date="2014-11" db="EMBL/GenBank/DDBJ databases">
        <title>Genome sequence and analysis of novel Kurthia sp.</title>
        <authorList>
            <person name="Lawson J.N."/>
            <person name="Gonzalez J.E."/>
            <person name="Rinauldi L."/>
            <person name="Xuan Z."/>
            <person name="Firman A."/>
            <person name="Shaddox L."/>
            <person name="Trudeau A."/>
            <person name="Shah S."/>
            <person name="Reiman D."/>
        </authorList>
    </citation>
    <scope>NUCLEOTIDE SEQUENCE [LARGE SCALE GENOMIC DNA]</scope>
    <source>
        <strain evidence="9 10">3B1D</strain>
    </source>
</reference>
<evidence type="ECO:0000313" key="10">
    <source>
        <dbReference type="Proteomes" id="UP000288623"/>
    </source>
</evidence>
<feature type="lipid moiety-binding region" description="S-diacylglycerol cysteine" evidence="7">
    <location>
        <position position="20"/>
    </location>
</feature>
<name>A0A433RU86_9BACL</name>
<dbReference type="InterPro" id="IPR004872">
    <property type="entry name" value="Lipoprotein_NlpA"/>
</dbReference>
<dbReference type="OrthoDB" id="9812878at2"/>
<dbReference type="PANTHER" id="PTHR30429:SF0">
    <property type="entry name" value="METHIONINE-BINDING LIPOPROTEIN METQ"/>
    <property type="match status" value="1"/>
</dbReference>
<keyword evidence="5 6" id="KW-0449">Lipoprotein</keyword>
<keyword evidence="10" id="KW-1185">Reference proteome</keyword>
<dbReference type="PROSITE" id="PS51257">
    <property type="entry name" value="PROKAR_LIPOPROTEIN"/>
    <property type="match status" value="1"/>
</dbReference>
<comment type="similarity">
    <text evidence="6">Belongs to the nlpA lipoprotein family.</text>
</comment>
<keyword evidence="3" id="KW-0472">Membrane</keyword>